<comment type="caution">
    <text evidence="2">The sequence shown here is derived from an EMBL/GenBank/DDBJ whole genome shotgun (WGS) entry which is preliminary data.</text>
</comment>
<dbReference type="SUPFAM" id="SSF50978">
    <property type="entry name" value="WD40 repeat-like"/>
    <property type="match status" value="1"/>
</dbReference>
<reference evidence="2 3" key="1">
    <citation type="journal article" date="2013" name="Curr. Biol.">
        <title>The Genome of the Foraminiferan Reticulomyxa filosa.</title>
        <authorList>
            <person name="Glockner G."/>
            <person name="Hulsmann N."/>
            <person name="Schleicher M."/>
            <person name="Noegel A.A."/>
            <person name="Eichinger L."/>
            <person name="Gallinger C."/>
            <person name="Pawlowski J."/>
            <person name="Sierra R."/>
            <person name="Euteneuer U."/>
            <person name="Pillet L."/>
            <person name="Moustafa A."/>
            <person name="Platzer M."/>
            <person name="Groth M."/>
            <person name="Szafranski K."/>
            <person name="Schliwa M."/>
        </authorList>
    </citation>
    <scope>NUCLEOTIDE SEQUENCE [LARGE SCALE GENOMIC DNA]</scope>
</reference>
<protein>
    <submittedName>
        <fullName evidence="2">Uncharacterized protein</fullName>
    </submittedName>
</protein>
<dbReference type="Pfam" id="PF00400">
    <property type="entry name" value="WD40"/>
    <property type="match status" value="1"/>
</dbReference>
<dbReference type="InterPro" id="IPR015943">
    <property type="entry name" value="WD40/YVTN_repeat-like_dom_sf"/>
</dbReference>
<dbReference type="InterPro" id="IPR001680">
    <property type="entry name" value="WD40_rpt"/>
</dbReference>
<feature type="compositionally biased region" description="Basic and acidic residues" evidence="1">
    <location>
        <begin position="49"/>
        <end position="58"/>
    </location>
</feature>
<proteinExistence type="predicted"/>
<keyword evidence="3" id="KW-1185">Reference proteome</keyword>
<evidence type="ECO:0000313" key="3">
    <source>
        <dbReference type="Proteomes" id="UP000023152"/>
    </source>
</evidence>
<dbReference type="EMBL" id="ASPP01010259">
    <property type="protein sequence ID" value="ETO23061.1"/>
    <property type="molecule type" value="Genomic_DNA"/>
</dbReference>
<gene>
    <name evidence="2" type="ORF">RFI_14125</name>
</gene>
<feature type="region of interest" description="Disordered" evidence="1">
    <location>
        <begin position="42"/>
        <end position="74"/>
    </location>
</feature>
<dbReference type="Gene3D" id="2.130.10.10">
    <property type="entry name" value="YVTN repeat-like/Quinoprotein amine dehydrogenase"/>
    <property type="match status" value="1"/>
</dbReference>
<evidence type="ECO:0000256" key="1">
    <source>
        <dbReference type="SAM" id="MobiDB-lite"/>
    </source>
</evidence>
<dbReference type="AlphaFoldDB" id="X6NAK1"/>
<evidence type="ECO:0000313" key="2">
    <source>
        <dbReference type="EMBL" id="ETO23061.1"/>
    </source>
</evidence>
<dbReference type="InterPro" id="IPR036322">
    <property type="entry name" value="WD40_repeat_dom_sf"/>
</dbReference>
<dbReference type="Proteomes" id="UP000023152">
    <property type="component" value="Unassembled WGS sequence"/>
</dbReference>
<name>X6NAK1_RETFI</name>
<accession>X6NAK1</accession>
<sequence>MVVMSNIECIAAGTNDGYVTIWHQYVFQESEPIYVDQIRPEQTNKYQNHNKEDKKYLENSESESTKPSSRRRTISEQMIQSKKLSIDTLFNSNPTKQKQDKVWKCVYSWRAHKNGKVMHMEYIQKDNVLVTAGEDGCVRLVYVCHPELFPSVQAFPKDNTLETEDLSYVEINKRRLLTEYSPAVGNKLQKVFEEIEKRDKIGYRLNK</sequence>
<organism evidence="2 3">
    <name type="scientific">Reticulomyxa filosa</name>
    <dbReference type="NCBI Taxonomy" id="46433"/>
    <lineage>
        <taxon>Eukaryota</taxon>
        <taxon>Sar</taxon>
        <taxon>Rhizaria</taxon>
        <taxon>Retaria</taxon>
        <taxon>Foraminifera</taxon>
        <taxon>Monothalamids</taxon>
        <taxon>Reticulomyxidae</taxon>
        <taxon>Reticulomyxa</taxon>
    </lineage>
</organism>